<dbReference type="CDD" id="cd00303">
    <property type="entry name" value="retropepsin_like"/>
    <property type="match status" value="1"/>
</dbReference>
<organism evidence="2">
    <name type="scientific">Graphocephala atropunctata</name>
    <dbReference type="NCBI Taxonomy" id="36148"/>
    <lineage>
        <taxon>Eukaryota</taxon>
        <taxon>Metazoa</taxon>
        <taxon>Ecdysozoa</taxon>
        <taxon>Arthropoda</taxon>
        <taxon>Hexapoda</taxon>
        <taxon>Insecta</taxon>
        <taxon>Pterygota</taxon>
        <taxon>Neoptera</taxon>
        <taxon>Paraneoptera</taxon>
        <taxon>Hemiptera</taxon>
        <taxon>Auchenorrhyncha</taxon>
        <taxon>Membracoidea</taxon>
        <taxon>Cicadellidae</taxon>
        <taxon>Cicadellinae</taxon>
        <taxon>Cicadellini</taxon>
        <taxon>Graphocephala</taxon>
    </lineage>
</organism>
<dbReference type="GO" id="GO:0004190">
    <property type="term" value="F:aspartic-type endopeptidase activity"/>
    <property type="evidence" value="ECO:0007669"/>
    <property type="project" value="InterPro"/>
</dbReference>
<dbReference type="InterPro" id="IPR001969">
    <property type="entry name" value="Aspartic_peptidase_AS"/>
</dbReference>
<accession>A0A1B6MRE2</accession>
<dbReference type="PROSITE" id="PS00141">
    <property type="entry name" value="ASP_PROTEASE"/>
    <property type="match status" value="1"/>
</dbReference>
<name>A0A1B6MRE2_9HEMI</name>
<evidence type="ECO:0008006" key="3">
    <source>
        <dbReference type="Google" id="ProtNLM"/>
    </source>
</evidence>
<protein>
    <recommendedName>
        <fullName evidence="3">Peptidase A2 domain-containing protein</fullName>
    </recommendedName>
</protein>
<evidence type="ECO:0000313" key="2">
    <source>
        <dbReference type="EMBL" id="JAT38504.1"/>
    </source>
</evidence>
<dbReference type="GO" id="GO:0006508">
    <property type="term" value="P:proteolysis"/>
    <property type="evidence" value="ECO:0007669"/>
    <property type="project" value="InterPro"/>
</dbReference>
<reference evidence="2" key="1">
    <citation type="submission" date="2015-11" db="EMBL/GenBank/DDBJ databases">
        <title>De novo transcriptome assembly of four potential Pierce s Disease insect vectors from Arizona vineyards.</title>
        <authorList>
            <person name="Tassone E.E."/>
        </authorList>
    </citation>
    <scope>NUCLEOTIDE SEQUENCE</scope>
</reference>
<evidence type="ECO:0000256" key="1">
    <source>
        <dbReference type="SAM" id="MobiDB-lite"/>
    </source>
</evidence>
<dbReference type="Gene3D" id="2.40.70.10">
    <property type="entry name" value="Acid Proteases"/>
    <property type="match status" value="1"/>
</dbReference>
<dbReference type="Pfam" id="PF13975">
    <property type="entry name" value="gag-asp_proteas"/>
    <property type="match status" value="1"/>
</dbReference>
<feature type="non-terminal residue" evidence="2">
    <location>
        <position position="1"/>
    </location>
</feature>
<proteinExistence type="predicted"/>
<dbReference type="InterPro" id="IPR021109">
    <property type="entry name" value="Peptidase_aspartic_dom_sf"/>
</dbReference>
<feature type="region of interest" description="Disordered" evidence="1">
    <location>
        <begin position="1"/>
        <end position="20"/>
    </location>
</feature>
<dbReference type="SUPFAM" id="SSF50630">
    <property type="entry name" value="Acid proteases"/>
    <property type="match status" value="1"/>
</dbReference>
<dbReference type="AlphaFoldDB" id="A0A1B6MRE2"/>
<gene>
    <name evidence="2" type="ORF">g.5970</name>
</gene>
<sequence>GEGEAGKLKRVDGRGQLSTHDLKAPDTSILVASLTGRSNSLSLDSVVTGQPRCLLLDTGATMTIMSLDPVLDKMKISSTVWALGTANGNSAHVYRETVASFQIGSYRFKHRMLVASIQAWLFSTLDLKSGY</sequence>
<feature type="compositionally biased region" description="Basic and acidic residues" evidence="1">
    <location>
        <begin position="1"/>
        <end position="13"/>
    </location>
</feature>
<dbReference type="EMBL" id="GEBQ01001473">
    <property type="protein sequence ID" value="JAT38504.1"/>
    <property type="molecule type" value="Transcribed_RNA"/>
</dbReference>